<keyword evidence="1" id="KW-0472">Membrane</keyword>
<feature type="transmembrane region" description="Helical" evidence="1">
    <location>
        <begin position="24"/>
        <end position="46"/>
    </location>
</feature>
<keyword evidence="1" id="KW-1133">Transmembrane helix</keyword>
<dbReference type="PANTHER" id="PTHR38598">
    <property type="entry name" value="INNER MEMBRANE PROTEIN YJCH"/>
    <property type="match status" value="1"/>
</dbReference>
<evidence type="ECO:0000313" key="3">
    <source>
        <dbReference type="Proteomes" id="UP000060487"/>
    </source>
</evidence>
<dbReference type="InterPro" id="IPR052959">
    <property type="entry name" value="Inner_membrane_assoc"/>
</dbReference>
<dbReference type="PANTHER" id="PTHR38598:SF1">
    <property type="entry name" value="INNER MEMBRANE PROTEIN YJCH"/>
    <property type="match status" value="1"/>
</dbReference>
<feature type="transmembrane region" description="Helical" evidence="1">
    <location>
        <begin position="58"/>
        <end position="80"/>
    </location>
</feature>
<reference evidence="2 3" key="1">
    <citation type="submission" date="2015-11" db="EMBL/GenBank/DDBJ databases">
        <authorList>
            <person name="Lin W."/>
        </authorList>
    </citation>
    <scope>NUCLEOTIDE SEQUENCE [LARGE SCALE GENOMIC DNA]</scope>
    <source>
        <strain evidence="2 3">HCH-1</strain>
    </source>
</reference>
<dbReference type="RefSeq" id="WP_085050557.1">
    <property type="nucleotide sequence ID" value="NZ_LNQR01000001.1"/>
</dbReference>
<keyword evidence="1" id="KW-0812">Transmembrane</keyword>
<gene>
    <name evidence="2" type="ORF">ASN18_0014</name>
</gene>
<dbReference type="EMBL" id="LNQR01000001">
    <property type="protein sequence ID" value="KWT95086.1"/>
    <property type="molecule type" value="Genomic_DNA"/>
</dbReference>
<organism evidence="2 3">
    <name type="scientific">Candidatus Magnetominusculus xianensis</name>
    <dbReference type="NCBI Taxonomy" id="1748249"/>
    <lineage>
        <taxon>Bacteria</taxon>
        <taxon>Pseudomonadati</taxon>
        <taxon>Nitrospirota</taxon>
        <taxon>Nitrospiria</taxon>
        <taxon>Nitrospirales</taxon>
        <taxon>Nitrospiraceae</taxon>
        <taxon>Candidatus Magnetominusculus</taxon>
    </lineage>
</organism>
<dbReference type="Pfam" id="PF04341">
    <property type="entry name" value="DUF485"/>
    <property type="match status" value="1"/>
</dbReference>
<proteinExistence type="predicted"/>
<keyword evidence="3" id="KW-1185">Reference proteome</keyword>
<evidence type="ECO:0000313" key="2">
    <source>
        <dbReference type="EMBL" id="KWT95086.1"/>
    </source>
</evidence>
<sequence length="100" mass="11301">MSSTSFNYKEDPDFKKLTGQKSTISLVLTILELTFYFGFIGLIAFNKPFLSSMLTERITIGIPIAVGVIVMSWILTGIYVRWANNTYDVLVKKVRDKVEG</sequence>
<evidence type="ECO:0000256" key="1">
    <source>
        <dbReference type="SAM" id="Phobius"/>
    </source>
</evidence>
<name>A0ABR5SKX5_9BACT</name>
<comment type="caution">
    <text evidence="2">The sequence shown here is derived from an EMBL/GenBank/DDBJ whole genome shotgun (WGS) entry which is preliminary data.</text>
</comment>
<dbReference type="InterPro" id="IPR007436">
    <property type="entry name" value="DUF485"/>
</dbReference>
<accession>A0ABR5SKX5</accession>
<dbReference type="Proteomes" id="UP000060487">
    <property type="component" value="Unassembled WGS sequence"/>
</dbReference>
<protein>
    <submittedName>
        <fullName evidence="2">Membrane protein</fullName>
    </submittedName>
</protein>